<evidence type="ECO:0000313" key="2">
    <source>
        <dbReference type="Proteomes" id="UP001500974"/>
    </source>
</evidence>
<comment type="caution">
    <text evidence="1">The sequence shown here is derived from an EMBL/GenBank/DDBJ whole genome shotgun (WGS) entry which is preliminary data.</text>
</comment>
<gene>
    <name evidence="1" type="ORF">GCM10009784_15300</name>
</gene>
<dbReference type="EMBL" id="BAAAON010000001">
    <property type="protein sequence ID" value="GAA2174933.1"/>
    <property type="molecule type" value="Genomic_DNA"/>
</dbReference>
<organism evidence="1 2">
    <name type="scientific">Arthrobacter parietis</name>
    <dbReference type="NCBI Taxonomy" id="271434"/>
    <lineage>
        <taxon>Bacteria</taxon>
        <taxon>Bacillati</taxon>
        <taxon>Actinomycetota</taxon>
        <taxon>Actinomycetes</taxon>
        <taxon>Micrococcales</taxon>
        <taxon>Micrococcaceae</taxon>
        <taxon>Arthrobacter</taxon>
    </lineage>
</organism>
<reference evidence="1 2" key="1">
    <citation type="journal article" date="2019" name="Int. J. Syst. Evol. Microbiol.">
        <title>The Global Catalogue of Microorganisms (GCM) 10K type strain sequencing project: providing services to taxonomists for standard genome sequencing and annotation.</title>
        <authorList>
            <consortium name="The Broad Institute Genomics Platform"/>
            <consortium name="The Broad Institute Genome Sequencing Center for Infectious Disease"/>
            <person name="Wu L."/>
            <person name="Ma J."/>
        </authorList>
    </citation>
    <scope>NUCLEOTIDE SEQUENCE [LARGE SCALE GENOMIC DNA]</scope>
    <source>
        <strain evidence="1 2">JCM 14917</strain>
    </source>
</reference>
<evidence type="ECO:0000313" key="1">
    <source>
        <dbReference type="EMBL" id="GAA2174933.1"/>
    </source>
</evidence>
<dbReference type="Proteomes" id="UP001500974">
    <property type="component" value="Unassembled WGS sequence"/>
</dbReference>
<accession>A0ABN3AV64</accession>
<proteinExistence type="predicted"/>
<name>A0ABN3AV64_9MICC</name>
<dbReference type="RefSeq" id="WP_277359008.1">
    <property type="nucleotide sequence ID" value="NZ_BAAAON010000001.1"/>
</dbReference>
<sequence length="59" mass="6743">MNLIDSHETSTINCTEDNRGQWRIERSKLEDYIADAYTRTAAALQRGVQVGDEEQEQEG</sequence>
<keyword evidence="2" id="KW-1185">Reference proteome</keyword>
<protein>
    <submittedName>
        <fullName evidence="1">Uncharacterized protein</fullName>
    </submittedName>
</protein>